<dbReference type="AlphaFoldDB" id="A0A7Y0SQH0"/>
<protein>
    <submittedName>
        <fullName evidence="1">DeoR family transcriptional regulator</fullName>
    </submittedName>
</protein>
<dbReference type="Proteomes" id="UP000518904">
    <property type="component" value="Unassembled WGS sequence"/>
</dbReference>
<gene>
    <name evidence="1" type="ORF">HKB16_33555</name>
</gene>
<evidence type="ECO:0000313" key="1">
    <source>
        <dbReference type="EMBL" id="NMU87777.1"/>
    </source>
</evidence>
<organism evidence="1 2">
    <name type="scientific">Vibrio parahaemolyticus</name>
    <dbReference type="NCBI Taxonomy" id="670"/>
    <lineage>
        <taxon>Bacteria</taxon>
        <taxon>Pseudomonadati</taxon>
        <taxon>Pseudomonadota</taxon>
        <taxon>Gammaproteobacteria</taxon>
        <taxon>Vibrionales</taxon>
        <taxon>Vibrionaceae</taxon>
        <taxon>Vibrio</taxon>
    </lineage>
</organism>
<proteinExistence type="predicted"/>
<evidence type="ECO:0000313" key="2">
    <source>
        <dbReference type="Proteomes" id="UP000518904"/>
    </source>
</evidence>
<comment type="caution">
    <text evidence="1">The sequence shown here is derived from an EMBL/GenBank/DDBJ whole genome shotgun (WGS) entry which is preliminary data.</text>
</comment>
<name>A0A7Y0SQH0_VIBPH</name>
<dbReference type="EMBL" id="JABCLB010002789">
    <property type="protein sequence ID" value="NMU87777.1"/>
    <property type="molecule type" value="Genomic_DNA"/>
</dbReference>
<reference evidence="1 2" key="1">
    <citation type="submission" date="2020-04" db="EMBL/GenBank/DDBJ databases">
        <title>Whole-genome sequencing of Vibrio spp. from China reveals different genetic environments of blaCTX-M-14 among diverse lineages.</title>
        <authorList>
            <person name="Zheng Z."/>
            <person name="Ye L."/>
            <person name="Chen S."/>
        </authorList>
    </citation>
    <scope>NUCLEOTIDE SEQUENCE [LARGE SCALE GENOMIC DNA]</scope>
    <source>
        <strain evidence="1 2">Vb0551</strain>
    </source>
</reference>
<accession>A0A7Y0SQH0</accession>
<sequence>MNPRQNEILQLVNDRKRVQVTELSDI</sequence>
<feature type="non-terminal residue" evidence="1">
    <location>
        <position position="26"/>
    </location>
</feature>